<dbReference type="SMART" id="SM00729">
    <property type="entry name" value="Elp3"/>
    <property type="match status" value="1"/>
</dbReference>
<dbReference type="HOGENOM" id="CLU_033784_0_0_10"/>
<dbReference type="CDD" id="cd01335">
    <property type="entry name" value="Radical_SAM"/>
    <property type="match status" value="1"/>
</dbReference>
<keyword evidence="4" id="KW-0408">Iron</keyword>
<reference evidence="7 8" key="1">
    <citation type="journal article" date="2002" name="Proc. Natl. Acad. Sci. U.S.A.">
        <title>The complete genome sequence of Chlorobium tepidum TLS, a photosynthetic, anaerobic, green-sulfur bacterium.</title>
        <authorList>
            <person name="Eisen J.A."/>
            <person name="Nelson K.E."/>
            <person name="Paulsen I.T."/>
            <person name="Heidelberg J.F."/>
            <person name="Wu M."/>
            <person name="Dodson R.J."/>
            <person name="Deboy R."/>
            <person name="Gwinn M.L."/>
            <person name="Nelson W.C."/>
            <person name="Haft D.H."/>
            <person name="Hickey E.K."/>
            <person name="Peterson J.D."/>
            <person name="Durkin A.S."/>
            <person name="Kolonay J.L."/>
            <person name="Yang F."/>
            <person name="Holt I."/>
            <person name="Umayam L.A."/>
            <person name="Mason T."/>
            <person name="Brenner M."/>
            <person name="Shea T.P."/>
            <person name="Parksey D."/>
            <person name="Nierman W.C."/>
            <person name="Feldblyum T.V."/>
            <person name="Hansen C.L."/>
            <person name="Craven M.B."/>
            <person name="Radune D."/>
            <person name="Vamathevan J."/>
            <person name="Khouri H."/>
            <person name="White O."/>
            <person name="Gruber T.M."/>
            <person name="Ketchum K.A."/>
            <person name="Venter J.C."/>
            <person name="Tettelin H."/>
            <person name="Bryant D.A."/>
            <person name="Fraser C.M."/>
        </authorList>
    </citation>
    <scope>NUCLEOTIDE SEQUENCE [LARGE SCALE GENOMIC DNA]</scope>
    <source>
        <strain evidence="8">ATCC 49652 / DSM 12025 / NBRC 103806 / TLS</strain>
    </source>
</reference>
<comment type="cofactor">
    <cofactor evidence="1">
        <name>[4Fe-4S] cluster</name>
        <dbReference type="ChEBI" id="CHEBI:49883"/>
    </cofactor>
</comment>
<evidence type="ECO:0000256" key="4">
    <source>
        <dbReference type="ARBA" id="ARBA00023004"/>
    </source>
</evidence>
<keyword evidence="2" id="KW-0949">S-adenosyl-L-methionine</keyword>
<dbReference type="eggNOG" id="COG4277">
    <property type="taxonomic scope" value="Bacteria"/>
</dbReference>
<dbReference type="Proteomes" id="UP000001007">
    <property type="component" value="Chromosome"/>
</dbReference>
<proteinExistence type="predicted"/>
<dbReference type="SFLD" id="SFLDG01102">
    <property type="entry name" value="Uncharacterised_Radical_SAM_Su"/>
    <property type="match status" value="1"/>
</dbReference>
<dbReference type="Pfam" id="PF12836">
    <property type="entry name" value="HHH_3"/>
    <property type="match status" value="1"/>
</dbReference>
<dbReference type="GO" id="GO:0051536">
    <property type="term" value="F:iron-sulfur cluster binding"/>
    <property type="evidence" value="ECO:0007669"/>
    <property type="project" value="UniProtKB-KW"/>
</dbReference>
<protein>
    <recommendedName>
        <fullName evidence="6">Elp3/MiaA/NifB-like radical SAM core domain-containing protein</fullName>
    </recommendedName>
</protein>
<dbReference type="OrthoDB" id="9801154at2"/>
<dbReference type="InterPro" id="IPR023874">
    <property type="entry name" value="DNA_rSAM_put"/>
</dbReference>
<dbReference type="NCBIfam" id="TIGR03916">
    <property type="entry name" value="rSAM_link_UDG"/>
    <property type="match status" value="1"/>
</dbReference>
<sequence>MWLPERAGRWSCSCAAPGSWGGYSGAFRATARVAPTIFRLLSYIRFMELQEKITILSGAARYDASCASSGCSNDTPYRGTGNTSQGGICHSWADDGRCISLLKILLSNDCRYDCAYCVNRSSNPVPRASFTAREVVDLTMEFYRRNYIEGLFLSSAVWDSPDRTMEEMVRVAEILRNEERFGGYIHLKVIPGSSADLIRRAGLAADRISVNIELPSNESLKRLAPQKSKESILTPMKLIGAEAGFSLVERTKSRKAPRFAPAGQSTQMIIGASPETDLQILQLSQSLYRKMNLKRVYYSAFVPVNDDNRLPVLAAPPLLREHRLYQADWLLRFYGFSAEEILSDDAPNLDESFDPKTAWALRHPEFFPVEINRADYATLLRVPGIGITSAKRIIAARRFAPVTHEGMKKIGVVMKRAKYFITCSGRPFEKIDQQPARLRQRLLLGDGSEQKQPQQLVLPGLFA</sequence>
<evidence type="ECO:0000259" key="6">
    <source>
        <dbReference type="SMART" id="SM00729"/>
    </source>
</evidence>
<dbReference type="InterPro" id="IPR006638">
    <property type="entry name" value="Elp3/MiaA/NifB-like_rSAM"/>
</dbReference>
<evidence type="ECO:0000313" key="7">
    <source>
        <dbReference type="EMBL" id="AAM71429.1"/>
    </source>
</evidence>
<evidence type="ECO:0000256" key="5">
    <source>
        <dbReference type="ARBA" id="ARBA00023014"/>
    </source>
</evidence>
<keyword evidence="3" id="KW-0479">Metal-binding</keyword>
<dbReference type="PANTHER" id="PTHR21180:SF9">
    <property type="entry name" value="TYPE II SECRETION SYSTEM PROTEIN K"/>
    <property type="match status" value="1"/>
</dbReference>
<gene>
    <name evidence="7" type="ordered locus">CT0181</name>
</gene>
<dbReference type="InterPro" id="IPR010994">
    <property type="entry name" value="RuvA_2-like"/>
</dbReference>
<evidence type="ECO:0000256" key="1">
    <source>
        <dbReference type="ARBA" id="ARBA00001966"/>
    </source>
</evidence>
<dbReference type="GO" id="GO:0003824">
    <property type="term" value="F:catalytic activity"/>
    <property type="evidence" value="ECO:0007669"/>
    <property type="project" value="InterPro"/>
</dbReference>
<dbReference type="Pfam" id="PF04055">
    <property type="entry name" value="Radical_SAM"/>
    <property type="match status" value="1"/>
</dbReference>
<dbReference type="InterPro" id="IPR058240">
    <property type="entry name" value="rSAM_sf"/>
</dbReference>
<dbReference type="SFLD" id="SFLDS00029">
    <property type="entry name" value="Radical_SAM"/>
    <property type="match status" value="1"/>
</dbReference>
<organism evidence="7 8">
    <name type="scientific">Chlorobaculum tepidum (strain ATCC 49652 / DSM 12025 / NBRC 103806 / TLS)</name>
    <name type="common">Chlorobium tepidum</name>
    <dbReference type="NCBI Taxonomy" id="194439"/>
    <lineage>
        <taxon>Bacteria</taxon>
        <taxon>Pseudomonadati</taxon>
        <taxon>Chlorobiota</taxon>
        <taxon>Chlorobiia</taxon>
        <taxon>Chlorobiales</taxon>
        <taxon>Chlorobiaceae</taxon>
        <taxon>Chlorobaculum</taxon>
    </lineage>
</organism>
<feature type="domain" description="Elp3/MiaA/NifB-like radical SAM core" evidence="6">
    <location>
        <begin position="100"/>
        <end position="327"/>
    </location>
</feature>
<dbReference type="PANTHER" id="PTHR21180">
    <property type="entry name" value="ENDONUCLEASE/EXONUCLEASE/PHOSPHATASE FAMILY DOMAIN-CONTAINING PROTEIN 1"/>
    <property type="match status" value="1"/>
</dbReference>
<dbReference type="SUPFAM" id="SSF102114">
    <property type="entry name" value="Radical SAM enzymes"/>
    <property type="match status" value="1"/>
</dbReference>
<keyword evidence="5" id="KW-0411">Iron-sulfur</keyword>
<dbReference type="AlphaFoldDB" id="Q8KFY9"/>
<dbReference type="EnsemblBacteria" id="AAM71429">
    <property type="protein sequence ID" value="AAM71429"/>
    <property type="gene ID" value="CT0181"/>
</dbReference>
<evidence type="ECO:0000313" key="8">
    <source>
        <dbReference type="Proteomes" id="UP000001007"/>
    </source>
</evidence>
<dbReference type="Gene3D" id="3.20.20.70">
    <property type="entry name" value="Aldolase class I"/>
    <property type="match status" value="1"/>
</dbReference>
<dbReference type="InterPro" id="IPR013785">
    <property type="entry name" value="Aldolase_TIM"/>
</dbReference>
<dbReference type="KEGG" id="cte:CT0181"/>
<accession>Q8KFY9</accession>
<dbReference type="InterPro" id="IPR007197">
    <property type="entry name" value="rSAM"/>
</dbReference>
<evidence type="ECO:0000256" key="2">
    <source>
        <dbReference type="ARBA" id="ARBA00022691"/>
    </source>
</evidence>
<dbReference type="PATRIC" id="fig|194439.7.peg.176"/>
<evidence type="ECO:0000256" key="3">
    <source>
        <dbReference type="ARBA" id="ARBA00022723"/>
    </source>
</evidence>
<dbReference type="Gene3D" id="1.10.150.320">
    <property type="entry name" value="Photosystem II 12 kDa extrinsic protein"/>
    <property type="match status" value="1"/>
</dbReference>
<dbReference type="InterPro" id="IPR051675">
    <property type="entry name" value="Endo/Exo/Phosphatase_dom_1"/>
</dbReference>
<dbReference type="GO" id="GO:0046872">
    <property type="term" value="F:metal ion binding"/>
    <property type="evidence" value="ECO:0007669"/>
    <property type="project" value="UniProtKB-KW"/>
</dbReference>
<name>Q8KFY9_CHLTE</name>
<dbReference type="SUPFAM" id="SSF47781">
    <property type="entry name" value="RuvA domain 2-like"/>
    <property type="match status" value="1"/>
</dbReference>
<keyword evidence="8" id="KW-1185">Reference proteome</keyword>
<dbReference type="EMBL" id="AE006470">
    <property type="protein sequence ID" value="AAM71429.1"/>
    <property type="molecule type" value="Genomic_DNA"/>
</dbReference>
<dbReference type="STRING" id="194439.CT0181"/>